<evidence type="ECO:0000313" key="12">
    <source>
        <dbReference type="Proteomes" id="UP001319870"/>
    </source>
</evidence>
<reference evidence="11 12" key="1">
    <citation type="submission" date="2021-09" db="EMBL/GenBank/DDBJ databases">
        <title>Isoptericola luteus sp. nov., a novel bacterium isolated from Harbin, the capital city of Heilongjiang province.</title>
        <authorList>
            <person name="Li J."/>
        </authorList>
    </citation>
    <scope>NUCLEOTIDE SEQUENCE [LARGE SCALE GENOMIC DNA]</scope>
    <source>
        <strain evidence="11 12">NEAU-Y5</strain>
    </source>
</reference>
<accession>A0ABS7ZE37</accession>
<evidence type="ECO:0000256" key="2">
    <source>
        <dbReference type="ARBA" id="ARBA00006175"/>
    </source>
</evidence>
<dbReference type="SUPFAM" id="SSF81338">
    <property type="entry name" value="Aquaporin-like"/>
    <property type="match status" value="1"/>
</dbReference>
<evidence type="ECO:0000256" key="5">
    <source>
        <dbReference type="ARBA" id="ARBA00022692"/>
    </source>
</evidence>
<proteinExistence type="inferred from homology"/>
<dbReference type="Pfam" id="PF00230">
    <property type="entry name" value="MIP"/>
    <property type="match status" value="1"/>
</dbReference>
<dbReference type="PANTHER" id="PTHR19139">
    <property type="entry name" value="AQUAPORIN TRANSPORTER"/>
    <property type="match status" value="1"/>
</dbReference>
<organism evidence="11 12">
    <name type="scientific">Isoptericola luteus</name>
    <dbReference type="NCBI Taxonomy" id="2879484"/>
    <lineage>
        <taxon>Bacteria</taxon>
        <taxon>Bacillati</taxon>
        <taxon>Actinomycetota</taxon>
        <taxon>Actinomycetes</taxon>
        <taxon>Micrococcales</taxon>
        <taxon>Promicromonosporaceae</taxon>
        <taxon>Isoptericola</taxon>
    </lineage>
</organism>
<keyword evidence="5 8" id="KW-0812">Transmembrane</keyword>
<evidence type="ECO:0000256" key="8">
    <source>
        <dbReference type="RuleBase" id="RU000477"/>
    </source>
</evidence>
<evidence type="ECO:0000313" key="11">
    <source>
        <dbReference type="EMBL" id="MCA5892551.1"/>
    </source>
</evidence>
<dbReference type="RefSeq" id="WP_225564321.1">
    <property type="nucleotide sequence ID" value="NZ_JAIXCQ010000002.1"/>
</dbReference>
<keyword evidence="12" id="KW-1185">Reference proteome</keyword>
<feature type="transmembrane region" description="Helical" evidence="10">
    <location>
        <begin position="199"/>
        <end position="220"/>
    </location>
</feature>
<keyword evidence="3 8" id="KW-0813">Transport</keyword>
<evidence type="ECO:0000256" key="10">
    <source>
        <dbReference type="SAM" id="Phobius"/>
    </source>
</evidence>
<feature type="compositionally biased region" description="Low complexity" evidence="9">
    <location>
        <begin position="319"/>
        <end position="336"/>
    </location>
</feature>
<protein>
    <submittedName>
        <fullName evidence="11">Aquaporin</fullName>
    </submittedName>
</protein>
<feature type="transmembrane region" description="Helical" evidence="10">
    <location>
        <begin position="31"/>
        <end position="53"/>
    </location>
</feature>
<feature type="transmembrane region" description="Helical" evidence="10">
    <location>
        <begin position="245"/>
        <end position="263"/>
    </location>
</feature>
<feature type="region of interest" description="Disordered" evidence="9">
    <location>
        <begin position="303"/>
        <end position="360"/>
    </location>
</feature>
<feature type="transmembrane region" description="Helical" evidence="10">
    <location>
        <begin position="104"/>
        <end position="126"/>
    </location>
</feature>
<dbReference type="PRINTS" id="PR00783">
    <property type="entry name" value="MINTRINSICP"/>
</dbReference>
<feature type="transmembrane region" description="Helical" evidence="10">
    <location>
        <begin position="59"/>
        <end position="83"/>
    </location>
</feature>
<dbReference type="InterPro" id="IPR022357">
    <property type="entry name" value="MIP_CS"/>
</dbReference>
<keyword evidence="7 10" id="KW-0472">Membrane</keyword>
<dbReference type="EMBL" id="JAIXCQ010000002">
    <property type="protein sequence ID" value="MCA5892551.1"/>
    <property type="molecule type" value="Genomic_DNA"/>
</dbReference>
<evidence type="ECO:0000256" key="3">
    <source>
        <dbReference type="ARBA" id="ARBA00022448"/>
    </source>
</evidence>
<evidence type="ECO:0000256" key="6">
    <source>
        <dbReference type="ARBA" id="ARBA00022989"/>
    </source>
</evidence>
<feature type="transmembrane region" description="Helical" evidence="10">
    <location>
        <begin position="169"/>
        <end position="192"/>
    </location>
</feature>
<dbReference type="Gene3D" id="1.20.1080.10">
    <property type="entry name" value="Glycerol uptake facilitator protein"/>
    <property type="match status" value="1"/>
</dbReference>
<comment type="subcellular location">
    <subcellularLocation>
        <location evidence="1">Cell membrane</location>
        <topology evidence="1">Multi-pass membrane protein</topology>
    </subcellularLocation>
</comment>
<evidence type="ECO:0000256" key="9">
    <source>
        <dbReference type="SAM" id="MobiDB-lite"/>
    </source>
</evidence>
<comment type="caution">
    <text evidence="11">The sequence shown here is derived from an EMBL/GenBank/DDBJ whole genome shotgun (WGS) entry which is preliminary data.</text>
</comment>
<evidence type="ECO:0000256" key="4">
    <source>
        <dbReference type="ARBA" id="ARBA00022475"/>
    </source>
</evidence>
<dbReference type="InterPro" id="IPR034294">
    <property type="entry name" value="Aquaporin_transptr"/>
</dbReference>
<dbReference type="Proteomes" id="UP001319870">
    <property type="component" value="Unassembled WGS sequence"/>
</dbReference>
<gene>
    <name evidence="11" type="ORF">LEP48_04180</name>
</gene>
<sequence length="360" mass="36155">MSQDLAAQSGTPAVAVETAAGTPEHGLFARLAAEAFGTFVLVLGIVGTATFNAANNGQILPVALAAGLLLMAAFAAVGGVSGGHFNPAVTLGMTIAGRASWADLVPYWFVQTVGGTAAAAVMFSVIPTTLPALLGLEDKAALFATTANGFGSHSPLATLTQGSGTPAEFSLWGALLVEVVATAVFVGVFLAVTSKRSTATGAAAVIGLALGGLLIVTWPVTNGSLNPVRSFASTVFASGWTWDQLWLFVVAPLLGGALAALFYRAFMPVVIDDEVYFPSTTERVGTEPAAGLVVEHDVVDDGALASDPESTSVADRVTGKATTTDATSSDAGTGKADATDKSASDAGATDGDEDGKTARS</sequence>
<comment type="similarity">
    <text evidence="2 8">Belongs to the MIP/aquaporin (TC 1.A.8) family.</text>
</comment>
<dbReference type="InterPro" id="IPR000425">
    <property type="entry name" value="MIP"/>
</dbReference>
<dbReference type="PANTHER" id="PTHR19139:SF199">
    <property type="entry name" value="MIP17260P"/>
    <property type="match status" value="1"/>
</dbReference>
<evidence type="ECO:0000256" key="1">
    <source>
        <dbReference type="ARBA" id="ARBA00004651"/>
    </source>
</evidence>
<evidence type="ECO:0000256" key="7">
    <source>
        <dbReference type="ARBA" id="ARBA00023136"/>
    </source>
</evidence>
<dbReference type="PROSITE" id="PS00221">
    <property type="entry name" value="MIP"/>
    <property type="match status" value="1"/>
</dbReference>
<keyword evidence="4" id="KW-1003">Cell membrane</keyword>
<keyword evidence="6 10" id="KW-1133">Transmembrane helix</keyword>
<name>A0ABS7ZE37_9MICO</name>
<dbReference type="InterPro" id="IPR023271">
    <property type="entry name" value="Aquaporin-like"/>
</dbReference>